<gene>
    <name evidence="2" type="ORF">T02_8372</name>
</gene>
<protein>
    <submittedName>
        <fullName evidence="2">Uncharacterized protein</fullName>
    </submittedName>
</protein>
<reference evidence="2 3" key="1">
    <citation type="submission" date="2015-05" db="EMBL/GenBank/DDBJ databases">
        <title>Evolution of Trichinella species and genotypes.</title>
        <authorList>
            <person name="Korhonen P.K."/>
            <person name="Edoardo P."/>
            <person name="Giuseppe L.R."/>
            <person name="Gasser R.B."/>
        </authorList>
    </citation>
    <scope>NUCLEOTIDE SEQUENCE [LARGE SCALE GENOMIC DNA]</scope>
    <source>
        <strain evidence="2">ISS10</strain>
    </source>
</reference>
<dbReference type="Proteomes" id="UP000054721">
    <property type="component" value="Unassembled WGS sequence"/>
</dbReference>
<keyword evidence="1" id="KW-1133">Transmembrane helix</keyword>
<dbReference type="OrthoDB" id="10383308at2759"/>
<dbReference type="AlphaFoldDB" id="A0A0V1L4M3"/>
<keyword evidence="1" id="KW-0472">Membrane</keyword>
<feature type="transmembrane region" description="Helical" evidence="1">
    <location>
        <begin position="6"/>
        <end position="26"/>
    </location>
</feature>
<keyword evidence="3" id="KW-1185">Reference proteome</keyword>
<organism evidence="2 3">
    <name type="scientific">Trichinella nativa</name>
    <dbReference type="NCBI Taxonomy" id="6335"/>
    <lineage>
        <taxon>Eukaryota</taxon>
        <taxon>Metazoa</taxon>
        <taxon>Ecdysozoa</taxon>
        <taxon>Nematoda</taxon>
        <taxon>Enoplea</taxon>
        <taxon>Dorylaimia</taxon>
        <taxon>Trichinellida</taxon>
        <taxon>Trichinellidae</taxon>
        <taxon>Trichinella</taxon>
    </lineage>
</organism>
<evidence type="ECO:0000313" key="3">
    <source>
        <dbReference type="Proteomes" id="UP000054721"/>
    </source>
</evidence>
<keyword evidence="1" id="KW-0812">Transmembrane</keyword>
<proteinExistence type="predicted"/>
<evidence type="ECO:0000313" key="2">
    <source>
        <dbReference type="EMBL" id="KRZ54500.1"/>
    </source>
</evidence>
<dbReference type="EMBL" id="JYDW01000137">
    <property type="protein sequence ID" value="KRZ54500.1"/>
    <property type="molecule type" value="Genomic_DNA"/>
</dbReference>
<evidence type="ECO:0000256" key="1">
    <source>
        <dbReference type="SAM" id="Phobius"/>
    </source>
</evidence>
<sequence>MLCMLLYIYGEWKLTGFFSIVVTANFQVHQMLKKKYIFLFLFRDDCINIIHF</sequence>
<name>A0A0V1L4M3_9BILA</name>
<comment type="caution">
    <text evidence="2">The sequence shown here is derived from an EMBL/GenBank/DDBJ whole genome shotgun (WGS) entry which is preliminary data.</text>
</comment>
<accession>A0A0V1L4M3</accession>